<dbReference type="Proteomes" id="UP000664332">
    <property type="component" value="Unassembled WGS sequence"/>
</dbReference>
<comment type="caution">
    <text evidence="1">The sequence shown here is derived from an EMBL/GenBank/DDBJ whole genome shotgun (WGS) entry which is preliminary data.</text>
</comment>
<proteinExistence type="predicted"/>
<accession>A0A939IXB8</accession>
<organism evidence="1 2">
    <name type="scientific">Corynebacterium mendelii</name>
    <dbReference type="NCBI Taxonomy" id="2765362"/>
    <lineage>
        <taxon>Bacteria</taxon>
        <taxon>Bacillati</taxon>
        <taxon>Actinomycetota</taxon>
        <taxon>Actinomycetes</taxon>
        <taxon>Mycobacteriales</taxon>
        <taxon>Corynebacteriaceae</taxon>
        <taxon>Corynebacterium</taxon>
    </lineage>
</organism>
<protein>
    <recommendedName>
        <fullName evidence="3">GNAT family N-acetyltransferase</fullName>
    </recommendedName>
</protein>
<keyword evidence="2" id="KW-1185">Reference proteome</keyword>
<dbReference type="AlphaFoldDB" id="A0A939IXB8"/>
<sequence>MKAFSPAPVTADTIGLVHPQCLSTVFWETDPRYRVAVAGGDICFEKEAWLNRILIKRGAVGFLLADGGTAPAVATVLYCRSADAPVVEHLPTAPVGADAELVTSIHTDAHCHRAAVLMCLSAVVQALTERGVAALEIFGLRSMGRKHTRGGGRAHDPAVAAATVDHPLDPAVAESVLDPAAVGLVEVPLLREAGFRVVADHPVLPRLRLDLPPRQGLLADTARDDLTGDAVINT</sequence>
<dbReference type="RefSeq" id="WP_207278792.1">
    <property type="nucleotide sequence ID" value="NZ_JAFLEQ010000011.1"/>
</dbReference>
<gene>
    <name evidence="1" type="ORF">JZY06_06700</name>
</gene>
<evidence type="ECO:0000313" key="2">
    <source>
        <dbReference type="Proteomes" id="UP000664332"/>
    </source>
</evidence>
<evidence type="ECO:0008006" key="3">
    <source>
        <dbReference type="Google" id="ProtNLM"/>
    </source>
</evidence>
<dbReference type="EMBL" id="JAFLEQ010000011">
    <property type="protein sequence ID" value="MBN9644300.1"/>
    <property type="molecule type" value="Genomic_DNA"/>
</dbReference>
<name>A0A939IXB8_9CORY</name>
<evidence type="ECO:0000313" key="1">
    <source>
        <dbReference type="EMBL" id="MBN9644300.1"/>
    </source>
</evidence>
<reference evidence="1" key="1">
    <citation type="submission" date="2021-03" db="EMBL/GenBank/DDBJ databases">
        <authorList>
            <person name="Sun Q."/>
        </authorList>
    </citation>
    <scope>NUCLEOTIDE SEQUENCE</scope>
    <source>
        <strain evidence="1">CCM 8862</strain>
    </source>
</reference>